<evidence type="ECO:0000256" key="1">
    <source>
        <dbReference type="SAM" id="MobiDB-lite"/>
    </source>
</evidence>
<proteinExistence type="predicted"/>
<feature type="compositionally biased region" description="Polar residues" evidence="1">
    <location>
        <begin position="77"/>
        <end position="86"/>
    </location>
</feature>
<evidence type="ECO:0000313" key="3">
    <source>
        <dbReference type="Proteomes" id="UP001174691"/>
    </source>
</evidence>
<name>A0AA38RZ70_9PEZI</name>
<reference evidence="2" key="1">
    <citation type="submission" date="2022-07" db="EMBL/GenBank/DDBJ databases">
        <title>Fungi with potential for degradation of polypropylene.</title>
        <authorList>
            <person name="Gostincar C."/>
        </authorList>
    </citation>
    <scope>NUCLEOTIDE SEQUENCE</scope>
    <source>
        <strain evidence="2">EXF-13287</strain>
    </source>
</reference>
<dbReference type="InterPro" id="IPR038883">
    <property type="entry name" value="AN11006-like"/>
</dbReference>
<organism evidence="2 3">
    <name type="scientific">Coniochaeta hoffmannii</name>
    <dbReference type="NCBI Taxonomy" id="91930"/>
    <lineage>
        <taxon>Eukaryota</taxon>
        <taxon>Fungi</taxon>
        <taxon>Dikarya</taxon>
        <taxon>Ascomycota</taxon>
        <taxon>Pezizomycotina</taxon>
        <taxon>Sordariomycetes</taxon>
        <taxon>Sordariomycetidae</taxon>
        <taxon>Coniochaetales</taxon>
        <taxon>Coniochaetaceae</taxon>
        <taxon>Coniochaeta</taxon>
    </lineage>
</organism>
<sequence length="475" mass="53917">MQRTVPYDGRDQADVAEEYYNDPVRSQNRELNAENLRLKCLLRTHGISWSPSVVLEPQSSPALARKTSTRSLRPRASLSSGSSGTDQKSKMPHLPMEVQLRILHFALTSNHPIIDPLSKLRPENITQPEKTIRANQLAMGFLATCKTFQTEGTRILWGNNTFTFTTHEALRNFANLDLQFRKGIKSVNLRVIATFSDDKIIKREFGLEHHPSLRKDMPLKVHLRPRENGLARKGFRVYAWTQLIDFLHALAPPHFAGCDKSKPRPRLLPNLDAMRIDFVNFFHEFLPSPDHVLHEAAAHDNGCTLNELMITGLPCTDTGLRGGYELAGMVRDNGLFMDATPTFVQLKTRMKPLSGHGMCTQVMRSWRALAEPSHEHPSHPGCYGRVAPAPNEPGAPASKHKRPTVWKRVPITRDSEEREWIEFDRNKGLTVEQMEEELGIDMDSDVDEDEDEEFDEEFPYFTTCVKCGEQHPVLG</sequence>
<keyword evidence="3" id="KW-1185">Reference proteome</keyword>
<evidence type="ECO:0000313" key="2">
    <source>
        <dbReference type="EMBL" id="KAJ9151063.1"/>
    </source>
</evidence>
<feature type="region of interest" description="Disordered" evidence="1">
    <location>
        <begin position="58"/>
        <end position="91"/>
    </location>
</feature>
<comment type="caution">
    <text evidence="2">The sequence shown here is derived from an EMBL/GenBank/DDBJ whole genome shotgun (WGS) entry which is preliminary data.</text>
</comment>
<accession>A0AA38RZ70</accession>
<dbReference type="Proteomes" id="UP001174691">
    <property type="component" value="Unassembled WGS sequence"/>
</dbReference>
<dbReference type="AlphaFoldDB" id="A0AA38RZ70"/>
<dbReference type="PANTHER" id="PTHR42085:SF1">
    <property type="entry name" value="F-BOX DOMAIN-CONTAINING PROTEIN"/>
    <property type="match status" value="1"/>
</dbReference>
<dbReference type="PANTHER" id="PTHR42085">
    <property type="entry name" value="F-BOX DOMAIN-CONTAINING PROTEIN"/>
    <property type="match status" value="1"/>
</dbReference>
<gene>
    <name evidence="2" type="ORF">NKR19_g4988</name>
</gene>
<protein>
    <submittedName>
        <fullName evidence="2">Uncharacterized protein</fullName>
    </submittedName>
</protein>
<dbReference type="EMBL" id="JANBVN010000066">
    <property type="protein sequence ID" value="KAJ9151063.1"/>
    <property type="molecule type" value="Genomic_DNA"/>
</dbReference>